<sequence length="81" mass="8829">MQPSGAKSGGSHNDHYVPVIKCMEREQPSLAAIGHWPSINDTGETNQYLDDVVDMLLTPERLGQGLVIARRASFPSLKAKP</sequence>
<dbReference type="EMBL" id="JBHRUH010000002">
    <property type="protein sequence ID" value="MFC3290595.1"/>
    <property type="molecule type" value="Genomic_DNA"/>
</dbReference>
<reference evidence="2" key="1">
    <citation type="journal article" date="2019" name="Int. J. Syst. Evol. Microbiol.">
        <title>The Global Catalogue of Microorganisms (GCM) 10K type strain sequencing project: providing services to taxonomists for standard genome sequencing and annotation.</title>
        <authorList>
            <consortium name="The Broad Institute Genomics Platform"/>
            <consortium name="The Broad Institute Genome Sequencing Center for Infectious Disease"/>
            <person name="Wu L."/>
            <person name="Ma J."/>
        </authorList>
    </citation>
    <scope>NUCLEOTIDE SEQUENCE [LARGE SCALE GENOMIC DNA]</scope>
    <source>
        <strain evidence="2">KCTC 12847</strain>
    </source>
</reference>
<evidence type="ECO:0000313" key="2">
    <source>
        <dbReference type="Proteomes" id="UP001595640"/>
    </source>
</evidence>
<evidence type="ECO:0000313" key="1">
    <source>
        <dbReference type="EMBL" id="MFC3290595.1"/>
    </source>
</evidence>
<dbReference type="RefSeq" id="WP_019020424.1">
    <property type="nucleotide sequence ID" value="NZ_BMXD01000016.1"/>
</dbReference>
<gene>
    <name evidence="1" type="ORF">ACFOEI_00760</name>
</gene>
<name>A0ABV7LWM5_9GAMM</name>
<accession>A0ABV7LWM5</accession>
<organism evidence="1 2">
    <name type="scientific">Modicisalibacter luteus</name>
    <dbReference type="NCBI Taxonomy" id="453962"/>
    <lineage>
        <taxon>Bacteria</taxon>
        <taxon>Pseudomonadati</taxon>
        <taxon>Pseudomonadota</taxon>
        <taxon>Gammaproteobacteria</taxon>
        <taxon>Oceanospirillales</taxon>
        <taxon>Halomonadaceae</taxon>
        <taxon>Modicisalibacter</taxon>
    </lineage>
</organism>
<protein>
    <submittedName>
        <fullName evidence="1">Uncharacterized protein</fullName>
    </submittedName>
</protein>
<keyword evidence="2" id="KW-1185">Reference proteome</keyword>
<dbReference type="Proteomes" id="UP001595640">
    <property type="component" value="Unassembled WGS sequence"/>
</dbReference>
<comment type="caution">
    <text evidence="1">The sequence shown here is derived from an EMBL/GenBank/DDBJ whole genome shotgun (WGS) entry which is preliminary data.</text>
</comment>
<proteinExistence type="predicted"/>